<comment type="caution">
    <text evidence="6">The sequence shown here is derived from an EMBL/GenBank/DDBJ whole genome shotgun (WGS) entry which is preliminary data.</text>
</comment>
<keyword evidence="7" id="KW-1185">Reference proteome</keyword>
<evidence type="ECO:0000256" key="4">
    <source>
        <dbReference type="ARBA" id="ARBA00023136"/>
    </source>
</evidence>
<dbReference type="GO" id="GO:0005886">
    <property type="term" value="C:plasma membrane"/>
    <property type="evidence" value="ECO:0007669"/>
    <property type="project" value="InterPro"/>
</dbReference>
<dbReference type="InterPro" id="IPR007452">
    <property type="entry name" value="TamB_C"/>
</dbReference>
<dbReference type="AlphaFoldDB" id="A0A432Y8T7"/>
<evidence type="ECO:0000259" key="5">
    <source>
        <dbReference type="Pfam" id="PF04357"/>
    </source>
</evidence>
<gene>
    <name evidence="6" type="ORF">CWI71_11680</name>
</gene>
<dbReference type="PANTHER" id="PTHR36985">
    <property type="entry name" value="TRANSLOCATION AND ASSEMBLY MODULE SUBUNIT TAMB"/>
    <property type="match status" value="1"/>
</dbReference>
<evidence type="ECO:0000256" key="2">
    <source>
        <dbReference type="ARBA" id="ARBA00022692"/>
    </source>
</evidence>
<sequence>MRWLKYLAATIVTLFVVIPLGAYLLLATTSGSKWLLTTALNFTAINVSYETFEGRLLDNFTLRNVRYTTDEQLIDISQVSVHWHPIALLDGELQLERLTVLETQLQQLTSAASTDSANPVELPELRLPLNLRINQLTLADVSYQPATGDISELPFELEARLAWQESQLDLRRLRVTSQLNGSPLSFDGSLSVQTANAYPVDLDGEYQAELPQPDIDLSPIQGSLTVSGAIAEQLQIQSDFSAANTPQQSLTLRLSQLLITPVWLANVQLNKLPLQPFIGLTDSAAQLQPFFGADTAVSGQLEVNEVQVELNEVQVSKLGDSEGRLTLNGSWQHEGFTPNYQQTTFDLTIAVQAFPYSLNEQQFTVEQLEAKVAGSLNDYNFDLTSQVAVPPLDNNLFRPDSLELTLEGEGTLQSAQLETLQVGGESLDLNASADIVWAPELQMQINVSNARARLNAPEITDPIQLSGAFKLTGNALNFNELRISYASTEVVVDGTTAGTSYIEGELVSQAPAELPFMPSAMQEIEQLNLNFALSANDQLSAFALTIAELSVVTESFSTITATEPSEFNFELGNETWRLSNEALCVADSDQRFGSICTTVDANPQTLQLGLDGDELSLWLLNRLRAEDVAERVAGDVDIDAALTLDTATFKIRSLEATIVSDNTVFFALDQETSTRLERWEITATGDAEAVTATLDAQLSEDQGAAMGELTLRDPNDTQAINGELLFALDDLAMLDWVLPGMRYEGGKATASLNLSGTLAEPSIGGDMEVFAETVGFAQTNLVSSDVRLALLDNPETDGELEIQGQARSGDTGAIFVEGVAMPLEQEAYLSIEGSNFRALQMPTATVDITPDLTIYINENLIDIAGTVDVPYAQISAPEFDTAVSRSPDVIVTRNGEPVEPNGNTMGNLQVQAAVRVNLGDQVSVNAYGFEGRLTGSLELVEQPRRPLTAVGSINVAEGSYTLYGQELAIDRGAFIYNGGQVSNPGLNLRVQRSINTSDALSQVSVGAQVGGTLTDPDFRLFSTPAMPDSEILSYLLLGRSMQSAATTGTGDIQLKALLMLGAKGTEALSGSIQDTFGIDEVGVDTDPTTRETSFYIGKYLSPRLYIKYGIGLLESTNTFMMRYQLTEQILIKTMSSTRSQSGDIFYTFER</sequence>
<dbReference type="OrthoDB" id="5555605at2"/>
<protein>
    <recommendedName>
        <fullName evidence="5">Translocation and assembly module TamB C-terminal domain-containing protein</fullName>
    </recommendedName>
</protein>
<organism evidence="6 7">
    <name type="scientific">Pseudidiomarina insulisalsae</name>
    <dbReference type="NCBI Taxonomy" id="575789"/>
    <lineage>
        <taxon>Bacteria</taxon>
        <taxon>Pseudomonadati</taxon>
        <taxon>Pseudomonadota</taxon>
        <taxon>Gammaproteobacteria</taxon>
        <taxon>Alteromonadales</taxon>
        <taxon>Idiomarinaceae</taxon>
        <taxon>Pseudidiomarina</taxon>
    </lineage>
</organism>
<name>A0A432Y8T7_9GAMM</name>
<dbReference type="EMBL" id="PIPY01000015">
    <property type="protein sequence ID" value="RUO57311.1"/>
    <property type="molecule type" value="Genomic_DNA"/>
</dbReference>
<dbReference type="Proteomes" id="UP000288259">
    <property type="component" value="Unassembled WGS sequence"/>
</dbReference>
<dbReference type="GO" id="GO:0097347">
    <property type="term" value="C:TAM protein secretion complex"/>
    <property type="evidence" value="ECO:0007669"/>
    <property type="project" value="TreeGrafter"/>
</dbReference>
<evidence type="ECO:0000313" key="7">
    <source>
        <dbReference type="Proteomes" id="UP000288259"/>
    </source>
</evidence>
<evidence type="ECO:0000313" key="6">
    <source>
        <dbReference type="EMBL" id="RUO57311.1"/>
    </source>
</evidence>
<evidence type="ECO:0000256" key="1">
    <source>
        <dbReference type="ARBA" id="ARBA00004167"/>
    </source>
</evidence>
<dbReference type="RefSeq" id="WP_126755452.1">
    <property type="nucleotide sequence ID" value="NZ_PIPY01000015.1"/>
</dbReference>
<dbReference type="GO" id="GO:0009306">
    <property type="term" value="P:protein secretion"/>
    <property type="evidence" value="ECO:0007669"/>
    <property type="project" value="InterPro"/>
</dbReference>
<keyword evidence="4" id="KW-0472">Membrane</keyword>
<feature type="domain" description="Translocation and assembly module TamB C-terminal" evidence="5">
    <location>
        <begin position="824"/>
        <end position="1149"/>
    </location>
</feature>
<accession>A0A432Y8T7</accession>
<reference evidence="7" key="1">
    <citation type="journal article" date="2018" name="Front. Microbiol.">
        <title>Genome-Based Analysis Reveals the Taxonomy and Diversity of the Family Idiomarinaceae.</title>
        <authorList>
            <person name="Liu Y."/>
            <person name="Lai Q."/>
            <person name="Shao Z."/>
        </authorList>
    </citation>
    <scope>NUCLEOTIDE SEQUENCE [LARGE SCALE GENOMIC DNA]</scope>
    <source>
        <strain evidence="7">CVS-6</strain>
    </source>
</reference>
<proteinExistence type="predicted"/>
<comment type="subcellular location">
    <subcellularLocation>
        <location evidence="1">Membrane</location>
        <topology evidence="1">Single-pass membrane protein</topology>
    </subcellularLocation>
</comment>
<evidence type="ECO:0000256" key="3">
    <source>
        <dbReference type="ARBA" id="ARBA00022989"/>
    </source>
</evidence>
<keyword evidence="3" id="KW-1133">Transmembrane helix</keyword>
<dbReference type="PANTHER" id="PTHR36985:SF1">
    <property type="entry name" value="TRANSLOCATION AND ASSEMBLY MODULE SUBUNIT TAMB"/>
    <property type="match status" value="1"/>
</dbReference>
<dbReference type="Pfam" id="PF04357">
    <property type="entry name" value="TamB"/>
    <property type="match status" value="1"/>
</dbReference>
<keyword evidence="2" id="KW-0812">Transmembrane</keyword>